<name>A0ABV0A6U1_9FLAO</name>
<feature type="compositionally biased region" description="Low complexity" evidence="1">
    <location>
        <begin position="248"/>
        <end position="262"/>
    </location>
</feature>
<reference evidence="3 4" key="1">
    <citation type="submission" date="2024-01" db="EMBL/GenBank/DDBJ databases">
        <title>Mariniflexile litorale sp. nov., isolated from the shallow sediments of the Sea of Japan.</title>
        <authorList>
            <person name="Romanenko L."/>
            <person name="Bystritskaya E."/>
            <person name="Isaeva M."/>
        </authorList>
    </citation>
    <scope>NUCLEOTIDE SEQUENCE [LARGE SCALE GENOMIC DNA]</scope>
    <source>
        <strain evidence="3 4">KCTC 32427</strain>
    </source>
</reference>
<feature type="chain" id="PRO_5046042291" description="Tetratricopeptide repeat protein" evidence="2">
    <location>
        <begin position="19"/>
        <end position="1142"/>
    </location>
</feature>
<comment type="caution">
    <text evidence="3">The sequence shown here is derived from an EMBL/GenBank/DDBJ whole genome shotgun (WGS) entry which is preliminary data.</text>
</comment>
<organism evidence="3 4">
    <name type="scientific">Mariniflexile soesokkakense</name>
    <dbReference type="NCBI Taxonomy" id="1343160"/>
    <lineage>
        <taxon>Bacteria</taxon>
        <taxon>Pseudomonadati</taxon>
        <taxon>Bacteroidota</taxon>
        <taxon>Flavobacteriia</taxon>
        <taxon>Flavobacteriales</taxon>
        <taxon>Flavobacteriaceae</taxon>
        <taxon>Mariniflexile</taxon>
    </lineage>
</organism>
<accession>A0ABV0A6U1</accession>
<keyword evidence="4" id="KW-1185">Reference proteome</keyword>
<gene>
    <name evidence="3" type="ORF">VP395_03040</name>
</gene>
<keyword evidence="2" id="KW-0732">Signal</keyword>
<dbReference type="EMBL" id="JAZHYP010000001">
    <property type="protein sequence ID" value="MEN3322686.1"/>
    <property type="molecule type" value="Genomic_DNA"/>
</dbReference>
<proteinExistence type="predicted"/>
<feature type="region of interest" description="Disordered" evidence="1">
    <location>
        <begin position="244"/>
        <end position="300"/>
    </location>
</feature>
<dbReference type="RefSeq" id="WP_346240230.1">
    <property type="nucleotide sequence ID" value="NZ_JAZHYP010000001.1"/>
</dbReference>
<dbReference type="Proteomes" id="UP001416393">
    <property type="component" value="Unassembled WGS sequence"/>
</dbReference>
<evidence type="ECO:0008006" key="5">
    <source>
        <dbReference type="Google" id="ProtNLM"/>
    </source>
</evidence>
<sequence length="1142" mass="132477">MKRYVILPLVLMSFIMNAQRGEEKQQTLSLDRNHYAFNGEKTGFNFTGMGFGYQFVNCGGDVQLGINYSKNVNFTTFSYNEKNVGASEVGSALWPKPNEIELQEVKGNLYFGNQNLGKIHLNYIVGNFSGCFGETFDVLAQVGQDPKAKQYKDQINELTLRNITIIRADAIGDNRKYKIIETLKTKDTDAEVLRLFKAADVESSLGNYERARGYYQDANRLIYNPETQNRINEMNRLIGEKNAKEKAAANSAPSTPGASSSAKHTTSKPTSTVAKETGNKEEKEEEQTTGSKENDDTYIDRSARNEVRQNSGANHSYHHTNQNNNALVAQGYAINQQSKRTEQVIDNAVNEVNSIFQGNINRINHEQEIKNRQDEEEWADHQRRQREKQLREQREAEEWRKQRLASKAQSRQERLDAYNAKGGTANYNRELLSWRKYALLGMEQINQYLSAYKASPISFGENMGLKVLVPQKNCDYVQAIESIQHSVMPVSYKYILIHNLLNIRFEYYKFYVENAYIDLDWKLQWDDLYWDVNDMPCGNYLDDIAFSLRTDIHNPDNGTNGDVFGSNEEKVINNTYSDNILSKGNYTIPVGSRNSIDIFKNDIRKIGLTMPTHIINNFVYENESLWKEFHNKPYDWSRGNFREANLKYADGIRYTSKILTYDAISRKAEIEKYMSLYNIKRAYALNNQEEEAKQMYFNYHMGNLQEAYNHLQRFLFLEYDGFQELLEDLKTNDGTIIKDVDQSHNIAIATAFLLMENKEFENALELTDMIKETNRTRYQNSSRRADKEYNYSPLISAAYKISNRIHYQMGNYDKMLLQKDEAELKNLKTRAESIFKFTPRRTSGLGDRAKAGNQNYNARMPIILNDSERQYLEYLDPHLQASALLKLGHSTLAKAVLEDMVKYYTKNDKNYPHIFYGSQLDIDVFKETVSVLFPGKENKMQFRLGNTNLFKINLESQNESPRRYLTKLTMDIPKYLNTNSVDVSAMVQWESIKKSIYAHNGSKEKMTAILNNLREIQMTGKLVHHEESKFFLEVYMHFALALGEFHEAVLVISQLDQDYPNHGLILERNLLKLMWPQKQNELNKKLVDKQTNLYTKPSPLKTYFETEVKNSEHLKNELNEFLSLWSNLKVTSPMIPYLYSLY</sequence>
<evidence type="ECO:0000313" key="3">
    <source>
        <dbReference type="EMBL" id="MEN3322686.1"/>
    </source>
</evidence>
<protein>
    <recommendedName>
        <fullName evidence="5">Tetratricopeptide repeat protein</fullName>
    </recommendedName>
</protein>
<feature type="region of interest" description="Disordered" evidence="1">
    <location>
        <begin position="367"/>
        <end position="391"/>
    </location>
</feature>
<feature type="signal peptide" evidence="2">
    <location>
        <begin position="1"/>
        <end position="18"/>
    </location>
</feature>
<feature type="compositionally biased region" description="Polar residues" evidence="1">
    <location>
        <begin position="263"/>
        <end position="274"/>
    </location>
</feature>
<evidence type="ECO:0000313" key="4">
    <source>
        <dbReference type="Proteomes" id="UP001416393"/>
    </source>
</evidence>
<evidence type="ECO:0000256" key="2">
    <source>
        <dbReference type="SAM" id="SignalP"/>
    </source>
</evidence>
<evidence type="ECO:0000256" key="1">
    <source>
        <dbReference type="SAM" id="MobiDB-lite"/>
    </source>
</evidence>